<dbReference type="Gene3D" id="1.10.10.60">
    <property type="entry name" value="Homeodomain-like"/>
    <property type="match status" value="1"/>
</dbReference>
<evidence type="ECO:0000256" key="1">
    <source>
        <dbReference type="ARBA" id="ARBA00023015"/>
    </source>
</evidence>
<accession>A0ABS8P7E1</accession>
<dbReference type="PANTHER" id="PTHR30055">
    <property type="entry name" value="HTH-TYPE TRANSCRIPTIONAL REGULATOR RUTR"/>
    <property type="match status" value="1"/>
</dbReference>
<dbReference type="PROSITE" id="PS01081">
    <property type="entry name" value="HTH_TETR_1"/>
    <property type="match status" value="1"/>
</dbReference>
<dbReference type="InterPro" id="IPR041347">
    <property type="entry name" value="MftR_C"/>
</dbReference>
<organism evidence="6 7">
    <name type="scientific">Actinomycetospora endophytica</name>
    <dbReference type="NCBI Taxonomy" id="2291215"/>
    <lineage>
        <taxon>Bacteria</taxon>
        <taxon>Bacillati</taxon>
        <taxon>Actinomycetota</taxon>
        <taxon>Actinomycetes</taxon>
        <taxon>Pseudonocardiales</taxon>
        <taxon>Pseudonocardiaceae</taxon>
        <taxon>Actinomycetospora</taxon>
    </lineage>
</organism>
<protein>
    <submittedName>
        <fullName evidence="6">TetR family transcriptional regulator</fullName>
    </submittedName>
</protein>
<dbReference type="PANTHER" id="PTHR30055:SF238">
    <property type="entry name" value="MYCOFACTOCIN BIOSYNTHESIS TRANSCRIPTIONAL REGULATOR MFTR-RELATED"/>
    <property type="match status" value="1"/>
</dbReference>
<keyword evidence="3" id="KW-0804">Transcription</keyword>
<evidence type="ECO:0000256" key="4">
    <source>
        <dbReference type="PROSITE-ProRule" id="PRU00335"/>
    </source>
</evidence>
<comment type="caution">
    <text evidence="6">The sequence shown here is derived from an EMBL/GenBank/DDBJ whole genome shotgun (WGS) entry which is preliminary data.</text>
</comment>
<keyword evidence="7" id="KW-1185">Reference proteome</keyword>
<reference evidence="6 7" key="1">
    <citation type="submission" date="2021-11" db="EMBL/GenBank/DDBJ databases">
        <title>Draft genome sequence of Actinomycetospora sp. SF1 isolated from the rhizosphere soil.</title>
        <authorList>
            <person name="Duangmal K."/>
            <person name="Chantavorakit T."/>
        </authorList>
    </citation>
    <scope>NUCLEOTIDE SEQUENCE [LARGE SCALE GENOMIC DNA]</scope>
    <source>
        <strain evidence="6 7">TBRC 5722</strain>
    </source>
</reference>
<evidence type="ECO:0000313" key="6">
    <source>
        <dbReference type="EMBL" id="MCD2194176.1"/>
    </source>
</evidence>
<dbReference type="InterPro" id="IPR023772">
    <property type="entry name" value="DNA-bd_HTH_TetR-type_CS"/>
</dbReference>
<dbReference type="PRINTS" id="PR00455">
    <property type="entry name" value="HTHTETR"/>
</dbReference>
<dbReference type="PROSITE" id="PS50977">
    <property type="entry name" value="HTH_TETR_2"/>
    <property type="match status" value="1"/>
</dbReference>
<name>A0ABS8P7E1_9PSEU</name>
<dbReference type="Pfam" id="PF00440">
    <property type="entry name" value="TetR_N"/>
    <property type="match status" value="1"/>
</dbReference>
<dbReference type="EMBL" id="JAJNDB010000002">
    <property type="protein sequence ID" value="MCD2194176.1"/>
    <property type="molecule type" value="Genomic_DNA"/>
</dbReference>
<gene>
    <name evidence="6" type="ORF">LQ327_12405</name>
</gene>
<dbReference type="InterPro" id="IPR050109">
    <property type="entry name" value="HTH-type_TetR-like_transc_reg"/>
</dbReference>
<keyword evidence="2 4" id="KW-0238">DNA-binding</keyword>
<feature type="domain" description="HTH tetR-type" evidence="5">
    <location>
        <begin position="8"/>
        <end position="68"/>
    </location>
</feature>
<sequence length="195" mass="20830">MTSATTRTVRARRLEAAALELFTVRGFDAVTVDDLAAAGGVGRRTFFRYFPTKLDVVLGELDDALAALVTALRTGPSELDPVTAARQAFLQVNAYADDDVPVLRRRLGLIETVPEVAARAAVRYAAWEQAIAVDAASRWGCSSGELRPQVFARVVVAAMRGVFTTWLAMPGADGSALRALAAEAFDDLGRGFAAR</sequence>
<dbReference type="RefSeq" id="WP_230733877.1">
    <property type="nucleotide sequence ID" value="NZ_JAJNDB010000002.1"/>
</dbReference>
<dbReference type="Proteomes" id="UP001199469">
    <property type="component" value="Unassembled WGS sequence"/>
</dbReference>
<dbReference type="Gene3D" id="1.10.357.10">
    <property type="entry name" value="Tetracycline Repressor, domain 2"/>
    <property type="match status" value="1"/>
</dbReference>
<evidence type="ECO:0000313" key="7">
    <source>
        <dbReference type="Proteomes" id="UP001199469"/>
    </source>
</evidence>
<dbReference type="SUPFAM" id="SSF46689">
    <property type="entry name" value="Homeodomain-like"/>
    <property type="match status" value="1"/>
</dbReference>
<evidence type="ECO:0000259" key="5">
    <source>
        <dbReference type="PROSITE" id="PS50977"/>
    </source>
</evidence>
<dbReference type="Pfam" id="PF17754">
    <property type="entry name" value="TetR_C_14"/>
    <property type="match status" value="1"/>
</dbReference>
<dbReference type="InterPro" id="IPR009057">
    <property type="entry name" value="Homeodomain-like_sf"/>
</dbReference>
<feature type="DNA-binding region" description="H-T-H motif" evidence="4">
    <location>
        <begin position="31"/>
        <end position="50"/>
    </location>
</feature>
<dbReference type="InterPro" id="IPR001647">
    <property type="entry name" value="HTH_TetR"/>
</dbReference>
<evidence type="ECO:0000256" key="3">
    <source>
        <dbReference type="ARBA" id="ARBA00023163"/>
    </source>
</evidence>
<proteinExistence type="predicted"/>
<evidence type="ECO:0000256" key="2">
    <source>
        <dbReference type="ARBA" id="ARBA00023125"/>
    </source>
</evidence>
<keyword evidence="1" id="KW-0805">Transcription regulation</keyword>